<proteinExistence type="inferred from homology"/>
<dbReference type="OrthoDB" id="6339427at2759"/>
<evidence type="ECO:0000256" key="8">
    <source>
        <dbReference type="SAM" id="Phobius"/>
    </source>
</evidence>
<evidence type="ECO:0000256" key="1">
    <source>
        <dbReference type="ARBA" id="ARBA00004141"/>
    </source>
</evidence>
<feature type="transmembrane region" description="Helical" evidence="8">
    <location>
        <begin position="521"/>
        <end position="544"/>
    </location>
</feature>
<dbReference type="GO" id="GO:0016020">
    <property type="term" value="C:membrane"/>
    <property type="evidence" value="ECO:0007669"/>
    <property type="project" value="UniProtKB-SubCell"/>
</dbReference>
<protein>
    <recommendedName>
        <fullName evidence="9">Major facilitator superfamily (MFS) profile domain-containing protein</fullName>
    </recommendedName>
</protein>
<feature type="transmembrane region" description="Helical" evidence="8">
    <location>
        <begin position="487"/>
        <end position="509"/>
    </location>
</feature>
<feature type="transmembrane region" description="Helical" evidence="8">
    <location>
        <begin position="585"/>
        <end position="607"/>
    </location>
</feature>
<feature type="transmembrane region" description="Helical" evidence="8">
    <location>
        <begin position="169"/>
        <end position="191"/>
    </location>
</feature>
<dbReference type="PROSITE" id="PS50850">
    <property type="entry name" value="MFS"/>
    <property type="match status" value="1"/>
</dbReference>
<accession>A0A9P9AKD5</accession>
<comment type="subcellular location">
    <subcellularLocation>
        <location evidence="1">Membrane</location>
        <topology evidence="1">Multi-pass membrane protein</topology>
    </subcellularLocation>
</comment>
<evidence type="ECO:0000256" key="6">
    <source>
        <dbReference type="ARBA" id="ARBA00023136"/>
    </source>
</evidence>
<reference evidence="10 11" key="1">
    <citation type="journal article" date="2021" name="Nat. Commun.">
        <title>Genetic determinants of endophytism in the Arabidopsis root mycobiome.</title>
        <authorList>
            <person name="Mesny F."/>
            <person name="Miyauchi S."/>
            <person name="Thiergart T."/>
            <person name="Pickel B."/>
            <person name="Atanasova L."/>
            <person name="Karlsson M."/>
            <person name="Huettel B."/>
            <person name="Barry K.W."/>
            <person name="Haridas S."/>
            <person name="Chen C."/>
            <person name="Bauer D."/>
            <person name="Andreopoulos W."/>
            <person name="Pangilinan J."/>
            <person name="LaButti K."/>
            <person name="Riley R."/>
            <person name="Lipzen A."/>
            <person name="Clum A."/>
            <person name="Drula E."/>
            <person name="Henrissat B."/>
            <person name="Kohler A."/>
            <person name="Grigoriev I.V."/>
            <person name="Martin F.M."/>
            <person name="Hacquard S."/>
        </authorList>
    </citation>
    <scope>NUCLEOTIDE SEQUENCE [LARGE SCALE GENOMIC DNA]</scope>
    <source>
        <strain evidence="10 11">MPI-CAGE-CH-0241</strain>
    </source>
</reference>
<keyword evidence="3" id="KW-0813">Transport</keyword>
<feature type="transmembrane region" description="Helical" evidence="8">
    <location>
        <begin position="297"/>
        <end position="320"/>
    </location>
</feature>
<feature type="transmembrane region" description="Helical" evidence="8">
    <location>
        <begin position="269"/>
        <end position="291"/>
    </location>
</feature>
<evidence type="ECO:0000256" key="3">
    <source>
        <dbReference type="ARBA" id="ARBA00022448"/>
    </source>
</evidence>
<name>A0A9P9AKD5_9HYPO</name>
<feature type="domain" description="Major facilitator superfamily (MFS) profile" evidence="9">
    <location>
        <begin position="115"/>
        <end position="611"/>
    </location>
</feature>
<organism evidence="10 11">
    <name type="scientific">Thelonectria olida</name>
    <dbReference type="NCBI Taxonomy" id="1576542"/>
    <lineage>
        <taxon>Eukaryota</taxon>
        <taxon>Fungi</taxon>
        <taxon>Dikarya</taxon>
        <taxon>Ascomycota</taxon>
        <taxon>Pezizomycotina</taxon>
        <taxon>Sordariomycetes</taxon>
        <taxon>Hypocreomycetidae</taxon>
        <taxon>Hypocreales</taxon>
        <taxon>Nectriaceae</taxon>
        <taxon>Thelonectria</taxon>
    </lineage>
</organism>
<feature type="transmembrane region" description="Helical" evidence="8">
    <location>
        <begin position="455"/>
        <end position="475"/>
    </location>
</feature>
<feature type="compositionally biased region" description="Basic and acidic residues" evidence="7">
    <location>
        <begin position="684"/>
        <end position="702"/>
    </location>
</feature>
<sequence>MHLAPAPSSTGQPLPAEEYRTTNKDAYIEETLSHIRDEDLPADVKEFHEACLPKVDYNRLLRAAKVAKNPKTYQDISRGRRNPDNAGLVDLSDEEKEALCEEQDSVFSERGMLIIVFTVSLAAFLQGHVQSSINGASLYSDILDLCQIDTQDAKDVDLAKAADPRWCDWALGATNATPFFAAAALGCWLAFPISDRFGRKGSMVVAAVLVLLSSLASAIIPVISMPVAKWKILLVIRIVNGIGMGIKAVNTSILASETAIGYWRGTSILAWQLWVAFGIFVGFAFNAWFSIANNRNFALALILGAPIIASIILLLALIVCPESPRWYMRRGPNYNPQNAYTILKSLRKCELIAMRDIYLLHKSIEQEYLQAQGEQLSTRDFARYMRVDKYNSFSNFFQQYRELFSRLRLRNALISSSIVALAQQLCGINILAFYSGTLFVQILSGGHDRDQITRLAMYFSIGFGAINFIFGIPAFRTIDTIGRRKRLTITLVLMALLMAAASLSFLPVIHDKASSHTTAALAAVFLYLHAALYSSGLGPIPFTLAAESFPLAHREVGCAFAISVNFFFAGILSMCFPGINAAFSPAGSLGAFAGFNLLAFVLVFLFVEETRLVSLKDLDFVYAVPKSKFWRFQVFEYLPWLLKRYITYPFYLYVLCKPTHLADLTDPEGLTSRGPPLPPQLYVKRVEEDPPKTGESSESKLDSDDDCA</sequence>
<dbReference type="Gene3D" id="1.20.1250.20">
    <property type="entry name" value="MFS general substrate transporter like domains"/>
    <property type="match status" value="1"/>
</dbReference>
<dbReference type="PROSITE" id="PS00216">
    <property type="entry name" value="SUGAR_TRANSPORT_1"/>
    <property type="match status" value="1"/>
</dbReference>
<evidence type="ECO:0000256" key="2">
    <source>
        <dbReference type="ARBA" id="ARBA00010992"/>
    </source>
</evidence>
<evidence type="ECO:0000313" key="10">
    <source>
        <dbReference type="EMBL" id="KAH6877199.1"/>
    </source>
</evidence>
<dbReference type="PROSITE" id="PS00217">
    <property type="entry name" value="SUGAR_TRANSPORT_2"/>
    <property type="match status" value="1"/>
</dbReference>
<dbReference type="GO" id="GO:0015798">
    <property type="term" value="P:myo-inositol transport"/>
    <property type="evidence" value="ECO:0007669"/>
    <property type="project" value="UniProtKB-ARBA"/>
</dbReference>
<dbReference type="Pfam" id="PF00083">
    <property type="entry name" value="Sugar_tr"/>
    <property type="match status" value="1"/>
</dbReference>
<gene>
    <name evidence="10" type="ORF">B0T10DRAFT_610163</name>
</gene>
<dbReference type="SUPFAM" id="SSF103473">
    <property type="entry name" value="MFS general substrate transporter"/>
    <property type="match status" value="1"/>
</dbReference>
<evidence type="ECO:0000313" key="11">
    <source>
        <dbReference type="Proteomes" id="UP000777438"/>
    </source>
</evidence>
<comment type="similarity">
    <text evidence="2">Belongs to the major facilitator superfamily. Sugar transporter (TC 2.A.1.1) family.</text>
</comment>
<feature type="transmembrane region" description="Helical" evidence="8">
    <location>
        <begin position="203"/>
        <end position="224"/>
    </location>
</feature>
<feature type="transmembrane region" description="Helical" evidence="8">
    <location>
        <begin position="412"/>
        <end position="435"/>
    </location>
</feature>
<evidence type="ECO:0000256" key="7">
    <source>
        <dbReference type="SAM" id="MobiDB-lite"/>
    </source>
</evidence>
<dbReference type="InterPro" id="IPR003663">
    <property type="entry name" value="Sugar/inositol_transpt"/>
</dbReference>
<dbReference type="Proteomes" id="UP000777438">
    <property type="component" value="Unassembled WGS sequence"/>
</dbReference>
<evidence type="ECO:0000259" key="9">
    <source>
        <dbReference type="PROSITE" id="PS50850"/>
    </source>
</evidence>
<dbReference type="AlphaFoldDB" id="A0A9P9AKD5"/>
<comment type="caution">
    <text evidence="10">The sequence shown here is derived from an EMBL/GenBank/DDBJ whole genome shotgun (WGS) entry which is preliminary data.</text>
</comment>
<keyword evidence="11" id="KW-1185">Reference proteome</keyword>
<feature type="region of interest" description="Disordered" evidence="7">
    <location>
        <begin position="667"/>
        <end position="708"/>
    </location>
</feature>
<dbReference type="InterPro" id="IPR036259">
    <property type="entry name" value="MFS_trans_sf"/>
</dbReference>
<keyword evidence="6 8" id="KW-0472">Membrane</keyword>
<dbReference type="PRINTS" id="PR00171">
    <property type="entry name" value="SUGRTRNSPORT"/>
</dbReference>
<dbReference type="InterPro" id="IPR005829">
    <property type="entry name" value="Sugar_transporter_CS"/>
</dbReference>
<keyword evidence="4 8" id="KW-0812">Transmembrane</keyword>
<evidence type="ECO:0000256" key="4">
    <source>
        <dbReference type="ARBA" id="ARBA00022692"/>
    </source>
</evidence>
<feature type="transmembrane region" description="Helical" evidence="8">
    <location>
        <begin position="556"/>
        <end position="579"/>
    </location>
</feature>
<dbReference type="GO" id="GO:0022857">
    <property type="term" value="F:transmembrane transporter activity"/>
    <property type="evidence" value="ECO:0007669"/>
    <property type="project" value="InterPro"/>
</dbReference>
<dbReference type="InterPro" id="IPR020846">
    <property type="entry name" value="MFS_dom"/>
</dbReference>
<dbReference type="EMBL" id="JAGPYM010000031">
    <property type="protein sequence ID" value="KAH6877199.1"/>
    <property type="molecule type" value="Genomic_DNA"/>
</dbReference>
<dbReference type="GO" id="GO:0015791">
    <property type="term" value="P:polyol transmembrane transport"/>
    <property type="evidence" value="ECO:0007669"/>
    <property type="project" value="UniProtKB-ARBA"/>
</dbReference>
<evidence type="ECO:0000256" key="5">
    <source>
        <dbReference type="ARBA" id="ARBA00022989"/>
    </source>
</evidence>
<dbReference type="InterPro" id="IPR005828">
    <property type="entry name" value="MFS_sugar_transport-like"/>
</dbReference>
<dbReference type="InterPro" id="IPR050814">
    <property type="entry name" value="Myo-inositol_Transporter"/>
</dbReference>
<dbReference type="PANTHER" id="PTHR48020:SF40">
    <property type="entry name" value="MAJOR FACILITATOR SUPERFAMILY (MFS) PROFILE DOMAIN-CONTAINING PROTEIN"/>
    <property type="match status" value="1"/>
</dbReference>
<feature type="transmembrane region" description="Helical" evidence="8">
    <location>
        <begin position="230"/>
        <end position="249"/>
    </location>
</feature>
<keyword evidence="5 8" id="KW-1133">Transmembrane helix</keyword>
<dbReference type="PANTHER" id="PTHR48020">
    <property type="entry name" value="PROTON MYO-INOSITOL COTRANSPORTER"/>
    <property type="match status" value="1"/>
</dbReference>